<evidence type="ECO:0000259" key="7">
    <source>
        <dbReference type="Pfam" id="PF04862"/>
    </source>
</evidence>
<protein>
    <recommendedName>
        <fullName evidence="7">DUF642 domain-containing protein</fullName>
    </recommendedName>
</protein>
<dbReference type="Gene3D" id="2.60.120.260">
    <property type="entry name" value="Galactose-binding domain-like"/>
    <property type="match status" value="1"/>
</dbReference>
<sequence>MLPQMFVLSLLILATSSADLLQNADFESPPTNLPKRMRPPFLLSTENNIFPGWTFEGKVMYVTADETISLPSNGHAVLLGEDGKINQTFITNADYMHYVLSFTISPDGQNCSAGDVVVSAPDSNGVFSLKQHYGKEVWQSYGHYLGSWDKEEPVNLVFQSQTAEFNSSPICPPVIDKLLLKSMPKPVQDNENLLLNGGFEYGPEFLNKSTEGILIDQAPSPVQSPLLEWSVLGTVKYIDSNHFFVPQGKAAIEIVSGVSTGIQMAATLVEGSTYNLEYMLGDANNSCVEDFVVEAQAGSTGQNFTLPSHGTGSAKKFSMKFKADSSVTPISFMSYKKSQTKDGVLCGPVVDDVVLRNHGFKPYMQWKFLVSLYLLAILNVQ</sequence>
<keyword evidence="4 6" id="KW-0732">Signal</keyword>
<comment type="subcellular location">
    <subcellularLocation>
        <location evidence="1">Cell envelope</location>
    </subcellularLocation>
    <subcellularLocation>
        <location evidence="2">Secreted</location>
    </subcellularLocation>
</comment>
<feature type="chain" id="PRO_5041727773" description="DUF642 domain-containing protein" evidence="6">
    <location>
        <begin position="18"/>
        <end position="381"/>
    </location>
</feature>
<dbReference type="PANTHER" id="PTHR31265">
    <property type="entry name" value="OS02G0527500 PROTEIN-RELATED"/>
    <property type="match status" value="1"/>
</dbReference>
<evidence type="ECO:0000256" key="5">
    <source>
        <dbReference type="ARBA" id="ARBA00023180"/>
    </source>
</evidence>
<dbReference type="Pfam" id="PF04862">
    <property type="entry name" value="DUF642"/>
    <property type="match status" value="2"/>
</dbReference>
<dbReference type="GO" id="GO:0005576">
    <property type="term" value="C:extracellular region"/>
    <property type="evidence" value="ECO:0007669"/>
    <property type="project" value="UniProtKB-SubCell"/>
</dbReference>
<dbReference type="PANTHER" id="PTHR31265:SF28">
    <property type="entry name" value="EMB|CAB87702.1"/>
    <property type="match status" value="1"/>
</dbReference>
<keyword evidence="5" id="KW-0325">Glycoprotein</keyword>
<evidence type="ECO:0000313" key="8">
    <source>
        <dbReference type="EMBL" id="GMN57520.1"/>
    </source>
</evidence>
<accession>A0AA88DLU0</accession>
<evidence type="ECO:0000256" key="4">
    <source>
        <dbReference type="ARBA" id="ARBA00022729"/>
    </source>
</evidence>
<dbReference type="InterPro" id="IPR006946">
    <property type="entry name" value="DGR2-like_dom"/>
</dbReference>
<feature type="signal peptide" evidence="6">
    <location>
        <begin position="1"/>
        <end position="17"/>
    </location>
</feature>
<evidence type="ECO:0000313" key="9">
    <source>
        <dbReference type="Proteomes" id="UP001187192"/>
    </source>
</evidence>
<gene>
    <name evidence="8" type="ORF">TIFTF001_026621</name>
</gene>
<keyword evidence="3" id="KW-0964">Secreted</keyword>
<keyword evidence="9" id="KW-1185">Reference proteome</keyword>
<feature type="domain" description="DUF642" evidence="7">
    <location>
        <begin position="192"/>
        <end position="355"/>
    </location>
</feature>
<name>A0AA88DLU0_FICCA</name>
<evidence type="ECO:0000256" key="3">
    <source>
        <dbReference type="ARBA" id="ARBA00022525"/>
    </source>
</evidence>
<reference evidence="8" key="1">
    <citation type="submission" date="2023-07" db="EMBL/GenBank/DDBJ databases">
        <title>draft genome sequence of fig (Ficus carica).</title>
        <authorList>
            <person name="Takahashi T."/>
            <person name="Nishimura K."/>
        </authorList>
    </citation>
    <scope>NUCLEOTIDE SEQUENCE</scope>
</reference>
<organism evidence="8 9">
    <name type="scientific">Ficus carica</name>
    <name type="common">Common fig</name>
    <dbReference type="NCBI Taxonomy" id="3494"/>
    <lineage>
        <taxon>Eukaryota</taxon>
        <taxon>Viridiplantae</taxon>
        <taxon>Streptophyta</taxon>
        <taxon>Embryophyta</taxon>
        <taxon>Tracheophyta</taxon>
        <taxon>Spermatophyta</taxon>
        <taxon>Magnoliopsida</taxon>
        <taxon>eudicotyledons</taxon>
        <taxon>Gunneridae</taxon>
        <taxon>Pentapetalae</taxon>
        <taxon>rosids</taxon>
        <taxon>fabids</taxon>
        <taxon>Rosales</taxon>
        <taxon>Moraceae</taxon>
        <taxon>Ficeae</taxon>
        <taxon>Ficus</taxon>
    </lineage>
</organism>
<dbReference type="Proteomes" id="UP001187192">
    <property type="component" value="Unassembled WGS sequence"/>
</dbReference>
<dbReference type="EMBL" id="BTGU01000070">
    <property type="protein sequence ID" value="GMN57520.1"/>
    <property type="molecule type" value="Genomic_DNA"/>
</dbReference>
<comment type="caution">
    <text evidence="8">The sequence shown here is derived from an EMBL/GenBank/DDBJ whole genome shotgun (WGS) entry which is preliminary data.</text>
</comment>
<evidence type="ECO:0000256" key="1">
    <source>
        <dbReference type="ARBA" id="ARBA00004196"/>
    </source>
</evidence>
<dbReference type="AlphaFoldDB" id="A0AA88DLU0"/>
<evidence type="ECO:0000256" key="2">
    <source>
        <dbReference type="ARBA" id="ARBA00004613"/>
    </source>
</evidence>
<feature type="domain" description="DUF642" evidence="7">
    <location>
        <begin position="19"/>
        <end position="181"/>
    </location>
</feature>
<proteinExistence type="predicted"/>
<evidence type="ECO:0000256" key="6">
    <source>
        <dbReference type="SAM" id="SignalP"/>
    </source>
</evidence>
<dbReference type="InterPro" id="IPR052437">
    <property type="entry name" value="Pectin_Meth_Modulator"/>
</dbReference>